<feature type="transmembrane region" description="Helical" evidence="1">
    <location>
        <begin position="99"/>
        <end position="121"/>
    </location>
</feature>
<dbReference type="EMBL" id="UOGJ01000150">
    <property type="protein sequence ID" value="VAX38063.1"/>
    <property type="molecule type" value="Genomic_DNA"/>
</dbReference>
<evidence type="ECO:0000256" key="1">
    <source>
        <dbReference type="SAM" id="Phobius"/>
    </source>
</evidence>
<gene>
    <name evidence="2" type="ORF">MNBD_UNCLBAC01-1334</name>
</gene>
<reference evidence="2" key="1">
    <citation type="submission" date="2018-06" db="EMBL/GenBank/DDBJ databases">
        <authorList>
            <person name="Zhirakovskaya E."/>
        </authorList>
    </citation>
    <scope>NUCLEOTIDE SEQUENCE</scope>
</reference>
<keyword evidence="1" id="KW-0472">Membrane</keyword>
<name>A0A3B1DML1_9ZZZZ</name>
<protein>
    <submittedName>
        <fullName evidence="2">Uncharacterized protein</fullName>
    </submittedName>
</protein>
<evidence type="ECO:0000313" key="2">
    <source>
        <dbReference type="EMBL" id="VAX38063.1"/>
    </source>
</evidence>
<keyword evidence="1" id="KW-1133">Transmembrane helix</keyword>
<keyword evidence="1" id="KW-0812">Transmembrane</keyword>
<sequence length="242" mass="28169">MRVIYKEKGNTPDIKFGNIIKINSDKDRFLLRDLIGFLVHEMKHLEQIDYAWGFGYYTNMYKYLENETEAFEEQVYFLSRITKTNVEIWRKKYHPHKGYIIIDKVILIISTIWMIVLIKTLKRAWKKENKKRIFRKSDTNVDKNASSTLKTEWNTGGINFNPATLDLQIKRDANWVPLPMDQQPIFDMKIDGFSPVIINVVPVNVPLLLGLQINACPDDEQGSADCMDGIDPIAKLDEEVVL</sequence>
<accession>A0A3B1DML1</accession>
<organism evidence="2">
    <name type="scientific">hydrothermal vent metagenome</name>
    <dbReference type="NCBI Taxonomy" id="652676"/>
    <lineage>
        <taxon>unclassified sequences</taxon>
        <taxon>metagenomes</taxon>
        <taxon>ecological metagenomes</taxon>
    </lineage>
</organism>
<proteinExistence type="predicted"/>
<dbReference type="AlphaFoldDB" id="A0A3B1DML1"/>